<proteinExistence type="inferred from homology"/>
<dbReference type="Gene3D" id="3.40.50.720">
    <property type="entry name" value="NAD(P)-binding Rossmann-like Domain"/>
    <property type="match status" value="1"/>
</dbReference>
<dbReference type="GO" id="GO:0000166">
    <property type="term" value="F:nucleotide binding"/>
    <property type="evidence" value="ECO:0007669"/>
    <property type="project" value="InterPro"/>
</dbReference>
<keyword evidence="6" id="KW-1185">Reference proteome</keyword>
<dbReference type="PANTHER" id="PTHR22604:SF105">
    <property type="entry name" value="TRANS-1,2-DIHYDROBENZENE-1,2-DIOL DEHYDROGENASE"/>
    <property type="match status" value="1"/>
</dbReference>
<dbReference type="SUPFAM" id="SSF55347">
    <property type="entry name" value="Glyceraldehyde-3-phosphate dehydrogenase-like, C-terminal domain"/>
    <property type="match status" value="1"/>
</dbReference>
<gene>
    <name evidence="5" type="ORF">C469_14576</name>
</gene>
<keyword evidence="2" id="KW-0560">Oxidoreductase</keyword>
<evidence type="ECO:0000256" key="1">
    <source>
        <dbReference type="ARBA" id="ARBA00010928"/>
    </source>
</evidence>
<dbReference type="EMBL" id="AOJG01000040">
    <property type="protein sequence ID" value="EMA57845.1"/>
    <property type="molecule type" value="Genomic_DNA"/>
</dbReference>
<dbReference type="Proteomes" id="UP000011650">
    <property type="component" value="Unassembled WGS sequence"/>
</dbReference>
<reference evidence="5 6" key="1">
    <citation type="journal article" date="2014" name="PLoS Genet.">
        <title>Phylogenetically driven sequencing of extremely halophilic archaea reveals strategies for static and dynamic osmo-response.</title>
        <authorList>
            <person name="Becker E.A."/>
            <person name="Seitzer P.M."/>
            <person name="Tritt A."/>
            <person name="Larsen D."/>
            <person name="Krusor M."/>
            <person name="Yao A.I."/>
            <person name="Wu D."/>
            <person name="Madern D."/>
            <person name="Eisen J.A."/>
            <person name="Darling A.E."/>
            <person name="Facciotti M.T."/>
        </authorList>
    </citation>
    <scope>NUCLEOTIDE SEQUENCE [LARGE SCALE GENOMIC DNA]</scope>
    <source>
        <strain evidence="5 6">DSM 21995</strain>
    </source>
</reference>
<accession>M0NME5</accession>
<dbReference type="AlphaFoldDB" id="M0NME5"/>
<dbReference type="InterPro" id="IPR055170">
    <property type="entry name" value="GFO_IDH_MocA-like_dom"/>
</dbReference>
<evidence type="ECO:0000259" key="3">
    <source>
        <dbReference type="Pfam" id="PF01408"/>
    </source>
</evidence>
<evidence type="ECO:0000256" key="2">
    <source>
        <dbReference type="ARBA" id="ARBA00023002"/>
    </source>
</evidence>
<dbReference type="SUPFAM" id="SSF51735">
    <property type="entry name" value="NAD(P)-binding Rossmann-fold domains"/>
    <property type="match status" value="1"/>
</dbReference>
<dbReference type="InterPro" id="IPR000683">
    <property type="entry name" value="Gfo/Idh/MocA-like_OxRdtase_N"/>
</dbReference>
<name>M0NME5_9EURY</name>
<protein>
    <submittedName>
        <fullName evidence="5">Oxidoreductase domain protein</fullName>
    </submittedName>
</protein>
<dbReference type="InterPro" id="IPR036291">
    <property type="entry name" value="NAD(P)-bd_dom_sf"/>
</dbReference>
<feature type="domain" description="Gfo/Idh/MocA-like oxidoreductase N-terminal" evidence="3">
    <location>
        <begin position="18"/>
        <end position="136"/>
    </location>
</feature>
<dbReference type="InterPro" id="IPR050984">
    <property type="entry name" value="Gfo/Idh/MocA_domain"/>
</dbReference>
<evidence type="ECO:0000313" key="6">
    <source>
        <dbReference type="Proteomes" id="UP000011650"/>
    </source>
</evidence>
<evidence type="ECO:0000259" key="4">
    <source>
        <dbReference type="Pfam" id="PF22725"/>
    </source>
</evidence>
<evidence type="ECO:0000313" key="5">
    <source>
        <dbReference type="EMBL" id="EMA57845.1"/>
    </source>
</evidence>
<dbReference type="STRING" id="1227482.C469_14576"/>
<sequence length="341" mass="37010">MIVRSVGGAMATSDDRLTFGVLGTAGIARKAVVPAIAASDHALGAVASRDGGRAERFAEEHAIPRSYASYEALLEDDGIDAVYVPLPNGLHAEWTKRAADAGLDVLCEKPLAVDAAEAREVTDHCEDRGVTLMEGFMYRYHPRTERALELAERELADVRTVTATFRFPLYDRPNDVRLDPDLAGGSLMDVGCYPVSLVRAVLGAPDRAYAHTHDTRDAGVDTELAGVLEYEDGRSARVASGFDTQLVQQYRIDATNGWIAVERAFDAPADEPVELTYEIDGRRGVETFDPVDQYRLQVEHFAERVADGANPLTDGKEAVANMRVIDALFESAAGTESVPIE</sequence>
<dbReference type="GO" id="GO:0016491">
    <property type="term" value="F:oxidoreductase activity"/>
    <property type="evidence" value="ECO:0007669"/>
    <property type="project" value="UniProtKB-KW"/>
</dbReference>
<feature type="domain" description="GFO/IDH/MocA-like oxidoreductase" evidence="4">
    <location>
        <begin position="150"/>
        <end position="259"/>
    </location>
</feature>
<dbReference type="Pfam" id="PF01408">
    <property type="entry name" value="GFO_IDH_MocA"/>
    <property type="match status" value="1"/>
</dbReference>
<dbReference type="Gene3D" id="3.30.360.10">
    <property type="entry name" value="Dihydrodipicolinate Reductase, domain 2"/>
    <property type="match status" value="1"/>
</dbReference>
<comment type="caution">
    <text evidence="5">The sequence shown here is derived from an EMBL/GenBank/DDBJ whole genome shotgun (WGS) entry which is preliminary data.</text>
</comment>
<dbReference type="Pfam" id="PF22725">
    <property type="entry name" value="GFO_IDH_MocA_C3"/>
    <property type="match status" value="1"/>
</dbReference>
<dbReference type="PANTHER" id="PTHR22604">
    <property type="entry name" value="OXIDOREDUCTASES"/>
    <property type="match status" value="1"/>
</dbReference>
<dbReference type="PATRIC" id="fig|1227482.3.peg.2940"/>
<comment type="similarity">
    <text evidence="1">Belongs to the Gfo/Idh/MocA family.</text>
</comment>
<organism evidence="5 6">
    <name type="scientific">Halorubrum lipolyticum DSM 21995</name>
    <dbReference type="NCBI Taxonomy" id="1227482"/>
    <lineage>
        <taxon>Archaea</taxon>
        <taxon>Methanobacteriati</taxon>
        <taxon>Methanobacteriota</taxon>
        <taxon>Stenosarchaea group</taxon>
        <taxon>Halobacteria</taxon>
        <taxon>Halobacteriales</taxon>
        <taxon>Haloferacaceae</taxon>
        <taxon>Halorubrum</taxon>
    </lineage>
</organism>